<accession>A0ABD5T3Y3</accession>
<feature type="non-terminal residue" evidence="1">
    <location>
        <position position="1"/>
    </location>
</feature>
<gene>
    <name evidence="1" type="ORF">ACFQDD_10645</name>
</gene>
<proteinExistence type="predicted"/>
<keyword evidence="2" id="KW-1185">Reference proteome</keyword>
<comment type="caution">
    <text evidence="1">The sequence shown here is derived from an EMBL/GenBank/DDBJ whole genome shotgun (WGS) entry which is preliminary data.</text>
</comment>
<dbReference type="GO" id="GO:0016874">
    <property type="term" value="F:ligase activity"/>
    <property type="evidence" value="ECO:0007669"/>
    <property type="project" value="UniProtKB-KW"/>
</dbReference>
<reference evidence="1 2" key="1">
    <citation type="journal article" date="2019" name="Int. J. Syst. Evol. Microbiol.">
        <title>The Global Catalogue of Microorganisms (GCM) 10K type strain sequencing project: providing services to taxonomists for standard genome sequencing and annotation.</title>
        <authorList>
            <consortium name="The Broad Institute Genomics Platform"/>
            <consortium name="The Broad Institute Genome Sequencing Center for Infectious Disease"/>
            <person name="Wu L."/>
            <person name="Ma J."/>
        </authorList>
    </citation>
    <scope>NUCLEOTIDE SEQUENCE [LARGE SCALE GENOMIC DNA]</scope>
    <source>
        <strain evidence="1 2">PJ61</strain>
    </source>
</reference>
<dbReference type="AlphaFoldDB" id="A0ABD5T3Y3"/>
<name>A0ABD5T3Y3_9EURY</name>
<organism evidence="1 2">
    <name type="scientific">Halorubrum pallidum</name>
    <dbReference type="NCBI Taxonomy" id="1526114"/>
    <lineage>
        <taxon>Archaea</taxon>
        <taxon>Methanobacteriati</taxon>
        <taxon>Methanobacteriota</taxon>
        <taxon>Stenosarchaea group</taxon>
        <taxon>Halobacteria</taxon>
        <taxon>Halobacteriales</taxon>
        <taxon>Haloferacaceae</taxon>
        <taxon>Halorubrum</taxon>
    </lineage>
</organism>
<protein>
    <submittedName>
        <fullName evidence="1">Lipoate--protein ligase family protein</fullName>
    </submittedName>
</protein>
<sequence length="61" mass="6857">DALTAWVTAGTDEAGGTDEYIDIDRDGSWTDAELRRAADLAEAKYRDPEWVRTRPGSEREE</sequence>
<dbReference type="Proteomes" id="UP001596274">
    <property type="component" value="Unassembled WGS sequence"/>
</dbReference>
<dbReference type="EMBL" id="JBHSWT010000581">
    <property type="protein sequence ID" value="MFC6771968.1"/>
    <property type="molecule type" value="Genomic_DNA"/>
</dbReference>
<evidence type="ECO:0000313" key="1">
    <source>
        <dbReference type="EMBL" id="MFC6771968.1"/>
    </source>
</evidence>
<evidence type="ECO:0000313" key="2">
    <source>
        <dbReference type="Proteomes" id="UP001596274"/>
    </source>
</evidence>
<keyword evidence="1" id="KW-0436">Ligase</keyword>